<protein>
    <submittedName>
        <fullName evidence="1">Uncharacterized protein</fullName>
    </submittedName>
</protein>
<dbReference type="EMBL" id="LBBT01000251">
    <property type="protein sequence ID" value="KKY00714.1"/>
    <property type="molecule type" value="Genomic_DNA"/>
</dbReference>
<evidence type="ECO:0000313" key="1">
    <source>
        <dbReference type="EMBL" id="KKY00714.1"/>
    </source>
</evidence>
<name>A0A0M3DGX4_9FIRM</name>
<organism evidence="1 2">
    <name type="scientific">Paraclostridium benzoelyticum</name>
    <dbReference type="NCBI Taxonomy" id="1629550"/>
    <lineage>
        <taxon>Bacteria</taxon>
        <taxon>Bacillati</taxon>
        <taxon>Bacillota</taxon>
        <taxon>Clostridia</taxon>
        <taxon>Peptostreptococcales</taxon>
        <taxon>Peptostreptococcaceae</taxon>
        <taxon>Paraclostridium</taxon>
    </lineage>
</organism>
<keyword evidence="2" id="KW-1185">Reference proteome</keyword>
<dbReference type="Proteomes" id="UP000034407">
    <property type="component" value="Unassembled WGS sequence"/>
</dbReference>
<dbReference type="AlphaFoldDB" id="A0A0M3DGX4"/>
<sequence length="64" mass="7854">MERKTFNKIKKGPLYKGPFFILLNLKNVKLTIVCIKCIYIIYTVYTHCTYYIKEMRCEIEYKYK</sequence>
<evidence type="ECO:0000313" key="2">
    <source>
        <dbReference type="Proteomes" id="UP000034407"/>
    </source>
</evidence>
<accession>A0A0M3DGX4</accession>
<proteinExistence type="predicted"/>
<gene>
    <name evidence="1" type="ORF">VN21_12730</name>
</gene>
<reference evidence="1 2" key="1">
    <citation type="submission" date="2015-04" db="EMBL/GenBank/DDBJ databases">
        <title>Microcin producing Clostridium sp. JC272T.</title>
        <authorList>
            <person name="Jyothsna T."/>
            <person name="Sasikala C."/>
            <person name="Ramana C."/>
        </authorList>
    </citation>
    <scope>NUCLEOTIDE SEQUENCE [LARGE SCALE GENOMIC DNA]</scope>
    <source>
        <strain evidence="1 2">JC272</strain>
    </source>
</reference>
<comment type="caution">
    <text evidence="1">The sequence shown here is derived from an EMBL/GenBank/DDBJ whole genome shotgun (WGS) entry which is preliminary data.</text>
</comment>